<protein>
    <recommendedName>
        <fullName evidence="3">VP2</fullName>
    </recommendedName>
</protein>
<dbReference type="KEGG" id="vg:984342"/>
<name>Q91IF0_9REOV</name>
<evidence type="ECO:0000313" key="2">
    <source>
        <dbReference type="Proteomes" id="UP000102095"/>
    </source>
</evidence>
<proteinExistence type="predicted"/>
<accession>Q91IF0</accession>
<keyword evidence="2" id="KW-1185">Reference proteome</keyword>
<organism evidence="1 2">
    <name type="scientific">Lymantria dispar cypovirus 14</name>
    <dbReference type="NCBI Taxonomy" id="165429"/>
    <lineage>
        <taxon>Viruses</taxon>
        <taxon>Riboviria</taxon>
        <taxon>Orthornavirae</taxon>
        <taxon>Duplornaviricota</taxon>
        <taxon>Resentoviricetes</taxon>
        <taxon>Reovirales</taxon>
        <taxon>Spinareoviridae</taxon>
        <taxon>Cypovirus</taxon>
        <taxon>Cypovirus lymantriae</taxon>
        <taxon>Cypovirus 14</taxon>
    </lineage>
</organism>
<evidence type="ECO:0000313" key="1">
    <source>
        <dbReference type="EMBL" id="AAK73089.1"/>
    </source>
</evidence>
<sequence length="1267" mass="142609">MNNRMNDRLTITNYARTQTLQRDMEHVINLLAGMDLDEGTSAYFRLLMNDYRERMEANKLMGLSFENNARANRSLIEYDKFNKEKFMILPIMMTTTPTDFDILTTELRALSADNNVDYTAMHDRIALIFSSTLLELFSSVEEDYVVGQRVFFEVPYEIDALTSGVQQVNVSIMATVVAIRNDEPVFQLILTIMATINGTVHMNTHSRTDLSEVDTFQIIHTYERVPSLDNQVGSSNADYNEGNVAGGITYNAIYEQSCIYSLIGSANVVHFNDRTDYILPSITEEVTDVIPARNLAGGNFLHFRSVGPDQIRIAEKDIPTEINFVIRVSFMDAPFTYNDQNGNFFRPSRDSILASQLLLKQHRHVMMNYLLRTQYSLYTEMGQQILEIGIEENRSLQQNMNAAVFSNTARIDDIIGTVVRYEAHELLVEKVRHAVFFNDLPFTTFEINTTVRSPIQMGGCFESRGSREFEGTIAGDTMAPITLRHTANSTNQKVRDADFIMNETDDVILLVRVRATVIDNNFLSAENVVNRVTSLNTNVQMYFRSSTNSGYTLSNSPNTELRGGYIPMAVQQCTINFEIRELLVLDKKGVLPTAIEDAYLSGVVAGLENQTGINFTVTSATSGEIILDGQRYPCAIFGINRSVNTELRYEFGDDSFGVEVPEDGAFNGGHFSEAGQDPIIVSNGTAFQRTLPSSSFRYMREIDRWIGSGWPANRITIDFAISANDLSANLICYNRPRNSSWNDVLDTTWSEIFGSSNMARLYGPGVANYPRYRLDTLTLKWQVAVPPVNIGIRRVIDTSQEEIGLIVDAMLHDIEFMQHTISGLLDRLDYLESQVEQLLNPPGSSFLSMLLNALIDVAMGVALPGAGYILTKVSKSIVQSMAGPTKRVATTIFSNTTDRTRNSVAKHLTNSSKAPPVLSAARHSVSSVTTGNSKGLSITDFLIDGVEPIVQARNQPLLARLMPEVQMDLKTDLTRSRGNNRSYLYNYNANDEGPHGTFRTYYRPLETLGGPGRTIFKAINTENLRKKYARDKIVAGNKLPAHALASHHYTRINPNTRRIEEVNTIFGVGELSPNPVRSELNANIQGLTFIYEYDRTMNQKAFPRLLDHRQSGYSDEQLRIMYNTTHGNPIDTPIPVDNSEAWASIVGKTNKRVDKSTLVDDVHHTEPAMGDVLRDLLENPPNVNYHLLNRNCQNVVNDFGNFLRGQPNDDVWTMNLRERLERSRNTIYLNDWDRLSSSETRIARNSMMSHRKRIVASPRNTSFKVSI</sequence>
<dbReference type="EMBL" id="AF389454">
    <property type="protein sequence ID" value="AAK73089.1"/>
    <property type="molecule type" value="Genomic_RNA"/>
</dbReference>
<dbReference type="GeneID" id="984342"/>
<dbReference type="RefSeq" id="NP_149137.1">
    <property type="nucleotide sequence ID" value="NC_003008.1"/>
</dbReference>
<dbReference type="Proteomes" id="UP000102095">
    <property type="component" value="Genome"/>
</dbReference>
<evidence type="ECO:0008006" key="3">
    <source>
        <dbReference type="Google" id="ProtNLM"/>
    </source>
</evidence>
<reference evidence="1 2" key="1">
    <citation type="submission" date="2001-06" db="EMBL/GenBank/DDBJ databases">
        <title>Identification of electrophoretypes of two cypoviruses from a dual infection in gypsy moth, Lymantria diapar.</title>
        <authorList>
            <person name="Rao S."/>
            <person name="Shapiro M."/>
            <person name="Lynn D."/>
            <person name="Hagiwara K."/>
            <person name="Dean R."/>
            <person name="Carner G.R."/>
        </authorList>
    </citation>
    <scope>NUCLEOTIDE SEQUENCE [LARGE SCALE GENOMIC DNA]</scope>
</reference>